<dbReference type="Pfam" id="PF01145">
    <property type="entry name" value="Band_7"/>
    <property type="match status" value="1"/>
</dbReference>
<dbReference type="PROSITE" id="PS01270">
    <property type="entry name" value="BAND_7"/>
    <property type="match status" value="1"/>
</dbReference>
<dbReference type="InterPro" id="IPR036013">
    <property type="entry name" value="Band_7/SPFH_dom_sf"/>
</dbReference>
<protein>
    <recommendedName>
        <fullName evidence="3">Protein QmcA</fullName>
    </recommendedName>
</protein>
<name>A0ABS7U527_9BACT</name>
<dbReference type="RefSeq" id="WP_224197399.1">
    <property type="nucleotide sequence ID" value="NZ_JAIRAU010000057.1"/>
</dbReference>
<keyword evidence="4 5" id="KW-0472">Membrane</keyword>
<evidence type="ECO:0000259" key="6">
    <source>
        <dbReference type="SMART" id="SM00244"/>
    </source>
</evidence>
<dbReference type="InterPro" id="IPR001107">
    <property type="entry name" value="Band_7"/>
</dbReference>
<dbReference type="PANTHER" id="PTHR10264">
    <property type="entry name" value="BAND 7 PROTEIN-RELATED"/>
    <property type="match status" value="1"/>
</dbReference>
<reference evidence="7" key="1">
    <citation type="submission" date="2021-08" db="EMBL/GenBank/DDBJ databases">
        <authorList>
            <person name="Stevens D.C."/>
        </authorList>
    </citation>
    <scope>NUCLEOTIDE SEQUENCE</scope>
    <source>
        <strain evidence="7">DSM 53165</strain>
    </source>
</reference>
<feature type="domain" description="Band 7" evidence="6">
    <location>
        <begin position="24"/>
        <end position="181"/>
    </location>
</feature>
<feature type="transmembrane region" description="Helical" evidence="5">
    <location>
        <begin position="6"/>
        <end position="29"/>
    </location>
</feature>
<dbReference type="EMBL" id="JAIRAU010000057">
    <property type="protein sequence ID" value="MBZ5715664.1"/>
    <property type="molecule type" value="Genomic_DNA"/>
</dbReference>
<keyword evidence="8" id="KW-1185">Reference proteome</keyword>
<evidence type="ECO:0000256" key="1">
    <source>
        <dbReference type="ARBA" id="ARBA00004167"/>
    </source>
</evidence>
<keyword evidence="5" id="KW-0812">Transmembrane</keyword>
<evidence type="ECO:0000256" key="5">
    <source>
        <dbReference type="SAM" id="Phobius"/>
    </source>
</evidence>
<dbReference type="SMART" id="SM00244">
    <property type="entry name" value="PHB"/>
    <property type="match status" value="1"/>
</dbReference>
<organism evidence="7 8">
    <name type="scientific">Nannocystis pusilla</name>
    <dbReference type="NCBI Taxonomy" id="889268"/>
    <lineage>
        <taxon>Bacteria</taxon>
        <taxon>Pseudomonadati</taxon>
        <taxon>Myxococcota</taxon>
        <taxon>Polyangia</taxon>
        <taxon>Nannocystales</taxon>
        <taxon>Nannocystaceae</taxon>
        <taxon>Nannocystis</taxon>
    </lineage>
</organism>
<comment type="similarity">
    <text evidence="2">Belongs to the band 7/mec-2 family.</text>
</comment>
<evidence type="ECO:0000256" key="2">
    <source>
        <dbReference type="ARBA" id="ARBA00008164"/>
    </source>
</evidence>
<dbReference type="PANTHER" id="PTHR10264:SF19">
    <property type="entry name" value="AT06885P-RELATED"/>
    <property type="match status" value="1"/>
</dbReference>
<comment type="caution">
    <text evidence="7">The sequence shown here is derived from an EMBL/GenBank/DDBJ whole genome shotgun (WGS) entry which is preliminary data.</text>
</comment>
<dbReference type="Gene3D" id="3.30.479.30">
    <property type="entry name" value="Band 7 domain"/>
    <property type="match status" value="1"/>
</dbReference>
<evidence type="ECO:0000256" key="4">
    <source>
        <dbReference type="ARBA" id="ARBA00023136"/>
    </source>
</evidence>
<dbReference type="Proteomes" id="UP001139031">
    <property type="component" value="Unassembled WGS sequence"/>
</dbReference>
<evidence type="ECO:0000256" key="3">
    <source>
        <dbReference type="ARBA" id="ARBA00017055"/>
    </source>
</evidence>
<keyword evidence="5" id="KW-1133">Transmembrane helix</keyword>
<comment type="subcellular location">
    <subcellularLocation>
        <location evidence="1">Membrane</location>
        <topology evidence="1">Single-pass membrane protein</topology>
    </subcellularLocation>
</comment>
<dbReference type="InterPro" id="IPR018080">
    <property type="entry name" value="Band_7/stomatin-like_CS"/>
</dbReference>
<dbReference type="SUPFAM" id="SSF117892">
    <property type="entry name" value="Band 7/SPFH domain"/>
    <property type="match status" value="1"/>
</dbReference>
<gene>
    <name evidence="7" type="ORF">K7C98_41095</name>
</gene>
<sequence length="301" mass="33027">MPSNLLNLILVGLVVLVVLLVLGMAIRVVPEYQRLVVFRLGRALGARGPGLVLLIPLVDRGVRVDLRETFFDVPPQTTITKDNAHLSIDFLVYSKIVDVMPSVLNVADDEGASRGIAITTLRAVVGNMMLDDVLAKREEINAALRDKLDEVTNRWGIKVTAVEIREITPPQEILAAMTRQMSAERSRRAMVTEADGRRDAEVRVADGQRQAAVLLAEGDRQATILRAEGFALALEKIFAVARTIDRKTMSLQYLEALKSLGAQPATKLVIPVELTHLLRPFFEHGRDGAEEAATEEAAPRG</sequence>
<dbReference type="InterPro" id="IPR043202">
    <property type="entry name" value="Band-7_stomatin-like"/>
</dbReference>
<dbReference type="InterPro" id="IPR001972">
    <property type="entry name" value="Stomatin_HflK_fam"/>
</dbReference>
<dbReference type="PRINTS" id="PR00721">
    <property type="entry name" value="STOMATIN"/>
</dbReference>
<accession>A0ABS7U527</accession>
<evidence type="ECO:0000313" key="8">
    <source>
        <dbReference type="Proteomes" id="UP001139031"/>
    </source>
</evidence>
<evidence type="ECO:0000313" key="7">
    <source>
        <dbReference type="EMBL" id="MBZ5715664.1"/>
    </source>
</evidence>
<proteinExistence type="inferred from homology"/>